<dbReference type="PANTHER" id="PTHR12176:SF80">
    <property type="entry name" value="EEF1A LYSINE METHYLTRANSFERASE 4"/>
    <property type="match status" value="1"/>
</dbReference>
<dbReference type="Pfam" id="PF13649">
    <property type="entry name" value="Methyltransf_25"/>
    <property type="match status" value="1"/>
</dbReference>
<name>A0A553NWD6_9TELE</name>
<dbReference type="InterPro" id="IPR029063">
    <property type="entry name" value="SAM-dependent_MTases_sf"/>
</dbReference>
<dbReference type="OrthoDB" id="411785at2759"/>
<dbReference type="AlphaFoldDB" id="A0A553NWD6"/>
<dbReference type="EMBL" id="SRMA01026784">
    <property type="protein sequence ID" value="TRY69746.1"/>
    <property type="molecule type" value="Genomic_DNA"/>
</dbReference>
<dbReference type="SUPFAM" id="SSF53335">
    <property type="entry name" value="S-adenosyl-L-methionine-dependent methyltransferases"/>
    <property type="match status" value="1"/>
</dbReference>
<evidence type="ECO:0000259" key="4">
    <source>
        <dbReference type="Pfam" id="PF13649"/>
    </source>
</evidence>
<evidence type="ECO:0000256" key="1">
    <source>
        <dbReference type="ARBA" id="ARBA00008361"/>
    </source>
</evidence>
<evidence type="ECO:0000313" key="5">
    <source>
        <dbReference type="EMBL" id="TRY69746.1"/>
    </source>
</evidence>
<comment type="similarity">
    <text evidence="1">Belongs to the methyltransferase superfamily.</text>
</comment>
<evidence type="ECO:0000313" key="6">
    <source>
        <dbReference type="Proteomes" id="UP000316079"/>
    </source>
</evidence>
<dbReference type="InterPro" id="IPR041698">
    <property type="entry name" value="Methyltransf_25"/>
</dbReference>
<proteinExistence type="inferred from homology"/>
<comment type="caution">
    <text evidence="5">The sequence shown here is derived from an EMBL/GenBank/DDBJ whole genome shotgun (WGS) entry which is preliminary data.</text>
</comment>
<dbReference type="GO" id="GO:0032259">
    <property type="term" value="P:methylation"/>
    <property type="evidence" value="ECO:0007669"/>
    <property type="project" value="UniProtKB-KW"/>
</dbReference>
<evidence type="ECO:0000256" key="3">
    <source>
        <dbReference type="ARBA" id="ARBA00022679"/>
    </source>
</evidence>
<dbReference type="Gene3D" id="3.40.50.150">
    <property type="entry name" value="Vaccinia Virus protein VP39"/>
    <property type="match status" value="2"/>
</dbReference>
<dbReference type="InterPro" id="IPR051419">
    <property type="entry name" value="Lys/N-term_MeTrsfase_sf"/>
</dbReference>
<dbReference type="GO" id="GO:0008168">
    <property type="term" value="F:methyltransferase activity"/>
    <property type="evidence" value="ECO:0007669"/>
    <property type="project" value="UniProtKB-KW"/>
</dbReference>
<keyword evidence="3" id="KW-0808">Transferase</keyword>
<dbReference type="STRING" id="623744.A0A553NWD6"/>
<feature type="domain" description="Methyltransferase" evidence="4">
    <location>
        <begin position="198"/>
        <end position="267"/>
    </location>
</feature>
<reference evidence="5 6" key="1">
    <citation type="journal article" date="2019" name="Sci. Data">
        <title>Hybrid genome assembly and annotation of Danionella translucida.</title>
        <authorList>
            <person name="Kadobianskyi M."/>
            <person name="Schulze L."/>
            <person name="Schuelke M."/>
            <person name="Judkewitz B."/>
        </authorList>
    </citation>
    <scope>NUCLEOTIDE SEQUENCE [LARGE SCALE GENOMIC DNA]</scope>
    <source>
        <strain evidence="5 6">Bolton</strain>
    </source>
</reference>
<dbReference type="Proteomes" id="UP000316079">
    <property type="component" value="Unassembled WGS sequence"/>
</dbReference>
<protein>
    <recommendedName>
        <fullName evidence="4">Methyltransferase domain-containing protein</fullName>
    </recommendedName>
</protein>
<evidence type="ECO:0000256" key="2">
    <source>
        <dbReference type="ARBA" id="ARBA00022603"/>
    </source>
</evidence>
<dbReference type="PANTHER" id="PTHR12176">
    <property type="entry name" value="SAM-DEPENDENT METHYLTRANSFERASE SUPERFAMILY PROTEIN"/>
    <property type="match status" value="1"/>
</dbReference>
<organism evidence="5 6">
    <name type="scientific">Danionella cerebrum</name>
    <dbReference type="NCBI Taxonomy" id="2873325"/>
    <lineage>
        <taxon>Eukaryota</taxon>
        <taxon>Metazoa</taxon>
        <taxon>Chordata</taxon>
        <taxon>Craniata</taxon>
        <taxon>Vertebrata</taxon>
        <taxon>Euteleostomi</taxon>
        <taxon>Actinopterygii</taxon>
        <taxon>Neopterygii</taxon>
        <taxon>Teleostei</taxon>
        <taxon>Ostariophysi</taxon>
        <taxon>Cypriniformes</taxon>
        <taxon>Danionidae</taxon>
        <taxon>Danioninae</taxon>
        <taxon>Danionella</taxon>
    </lineage>
</organism>
<sequence>MMEYLPKCNARYKDVDYWNERYRTEQSFEWFGDFTKFEHLLKQHVGTEDNILMLGYPGNRARMMDGLSYDEGDDEYARKHTVCTRLGSYPVSFDTVGFEIERMARDAPLFPDPPQIFCIHASGGRTPEPVRVNLSDVVLYHVLSSPFAFFFQCLQILKVFGSMLWEPGKQSLVGVVLASLWQQNCSLHEAVSHFREPCCGNSALSHDMHQAGYSSITNVDYSSVCVEGMAERHQGCAQLSWICMDARRLAFTDASFDVVVEKGTLDAMLVEERDPWTVSENGAQVVNQVLFEELNGFLWATMQSHNNYPSDVTVRAILCLHLLPR</sequence>
<accession>A0A553NWD6</accession>
<gene>
    <name evidence="5" type="ORF">DNTS_035422</name>
</gene>
<keyword evidence="6" id="KW-1185">Reference proteome</keyword>
<keyword evidence="2" id="KW-0489">Methyltransferase</keyword>